<evidence type="ECO:0000313" key="1">
    <source>
        <dbReference type="EMBL" id="EKX64801.1"/>
    </source>
</evidence>
<evidence type="ECO:0000313" key="2">
    <source>
        <dbReference type="Proteomes" id="UP000010411"/>
    </source>
</evidence>
<name>L1KVJ1_9ACTN</name>
<accession>L1KVJ1</accession>
<gene>
    <name evidence="1" type="ORF">STRIP9103_00138</name>
</gene>
<protein>
    <submittedName>
        <fullName evidence="1">Oxidoreductase, short chain dehydrogenase/reductase family protein</fullName>
    </submittedName>
</protein>
<dbReference type="AlphaFoldDB" id="L1KVJ1"/>
<dbReference type="PATRIC" id="fig|698759.3.peg.4554"/>
<dbReference type="EMBL" id="AEJC01000345">
    <property type="protein sequence ID" value="EKX64801.1"/>
    <property type="molecule type" value="Genomic_DNA"/>
</dbReference>
<proteinExistence type="predicted"/>
<keyword evidence="2" id="KW-1185">Reference proteome</keyword>
<dbReference type="Proteomes" id="UP000010411">
    <property type="component" value="Unassembled WGS sequence"/>
</dbReference>
<reference evidence="1 2" key="1">
    <citation type="submission" date="2012-11" db="EMBL/GenBank/DDBJ databases">
        <authorList>
            <person name="Huguet-Tapia J.C."/>
            <person name="Durkin A.S."/>
            <person name="Pettis G.S."/>
            <person name="Badger J.H."/>
        </authorList>
    </citation>
    <scope>NUCLEOTIDE SEQUENCE [LARGE SCALE GENOMIC DNA]</scope>
    <source>
        <strain evidence="1 2">91-03</strain>
    </source>
</reference>
<sequence>MSLSLSAHGFGELVGVREAMRTYRAVALPVSAIAEAIAYAVSQPSQVNVNEIVVHPAASAQ</sequence>
<organism evidence="1 2">
    <name type="scientific">Streptomyces ipomoeae 91-03</name>
    <dbReference type="NCBI Taxonomy" id="698759"/>
    <lineage>
        <taxon>Bacteria</taxon>
        <taxon>Bacillati</taxon>
        <taxon>Actinomycetota</taxon>
        <taxon>Actinomycetes</taxon>
        <taxon>Kitasatosporales</taxon>
        <taxon>Streptomycetaceae</taxon>
        <taxon>Streptomyces</taxon>
    </lineage>
</organism>
<comment type="caution">
    <text evidence="1">The sequence shown here is derived from an EMBL/GenBank/DDBJ whole genome shotgun (WGS) entry which is preliminary data.</text>
</comment>